<accession>A0A0A9A5W9</accession>
<reference evidence="1" key="2">
    <citation type="journal article" date="2015" name="Data Brief">
        <title>Shoot transcriptome of the giant reed, Arundo donax.</title>
        <authorList>
            <person name="Barrero R.A."/>
            <person name="Guerrero F.D."/>
            <person name="Moolhuijzen P."/>
            <person name="Goolsby J.A."/>
            <person name="Tidwell J."/>
            <person name="Bellgard S.E."/>
            <person name="Bellgard M.I."/>
        </authorList>
    </citation>
    <scope>NUCLEOTIDE SEQUENCE</scope>
    <source>
        <tissue evidence="1">Shoot tissue taken approximately 20 cm above the soil surface</tissue>
    </source>
</reference>
<reference evidence="1" key="1">
    <citation type="submission" date="2014-09" db="EMBL/GenBank/DDBJ databases">
        <authorList>
            <person name="Magalhaes I.L.F."/>
            <person name="Oliveira U."/>
            <person name="Santos F.R."/>
            <person name="Vidigal T.H.D.A."/>
            <person name="Brescovit A.D."/>
            <person name="Santos A.J."/>
        </authorList>
    </citation>
    <scope>NUCLEOTIDE SEQUENCE</scope>
    <source>
        <tissue evidence="1">Shoot tissue taken approximately 20 cm above the soil surface</tissue>
    </source>
</reference>
<protein>
    <submittedName>
        <fullName evidence="1">Uncharacterized protein</fullName>
    </submittedName>
</protein>
<sequence length="41" mass="4833">MWPIDTIPKNMHMCRRPLLILPLLSFEQEMIYTSDKLGSRG</sequence>
<organism evidence="1">
    <name type="scientific">Arundo donax</name>
    <name type="common">Giant reed</name>
    <name type="synonym">Donax arundinaceus</name>
    <dbReference type="NCBI Taxonomy" id="35708"/>
    <lineage>
        <taxon>Eukaryota</taxon>
        <taxon>Viridiplantae</taxon>
        <taxon>Streptophyta</taxon>
        <taxon>Embryophyta</taxon>
        <taxon>Tracheophyta</taxon>
        <taxon>Spermatophyta</taxon>
        <taxon>Magnoliopsida</taxon>
        <taxon>Liliopsida</taxon>
        <taxon>Poales</taxon>
        <taxon>Poaceae</taxon>
        <taxon>PACMAD clade</taxon>
        <taxon>Arundinoideae</taxon>
        <taxon>Arundineae</taxon>
        <taxon>Arundo</taxon>
    </lineage>
</organism>
<dbReference type="EMBL" id="GBRH01253495">
    <property type="protein sequence ID" value="JAD44400.1"/>
    <property type="molecule type" value="Transcribed_RNA"/>
</dbReference>
<evidence type="ECO:0000313" key="1">
    <source>
        <dbReference type="EMBL" id="JAD44400.1"/>
    </source>
</evidence>
<proteinExistence type="predicted"/>
<name>A0A0A9A5W9_ARUDO</name>
<dbReference type="AlphaFoldDB" id="A0A0A9A5W9"/>